<sequence length="91" mass="10140">MPRCTVVDDVYLLIPALFIFVRGVLKLPDERRSVTSRFKAHHRPSKEHSAFIEITLLSDVAAIATGVKLEFAHFTNSRRTGCELIGGDSTI</sequence>
<dbReference type="EMBL" id="LS423452">
    <property type="protein sequence ID" value="SPS05027.1"/>
    <property type="molecule type" value="Genomic_DNA"/>
</dbReference>
<name>A0A2X0QU68_9PROT</name>
<proteinExistence type="predicted"/>
<keyword evidence="1" id="KW-1133">Transmembrane helix</keyword>
<accession>A0A2X0QU68</accession>
<reference evidence="2" key="1">
    <citation type="submission" date="2018-05" db="EMBL/GenBank/DDBJ databases">
        <authorList>
            <person name="Lanie J.A."/>
            <person name="Ng W.-L."/>
            <person name="Kazmierczak K.M."/>
            <person name="Andrzejewski T.M."/>
            <person name="Davidsen T.M."/>
            <person name="Wayne K.J."/>
            <person name="Tettelin H."/>
            <person name="Glass J.I."/>
            <person name="Rusch D."/>
            <person name="Podicherti R."/>
            <person name="Tsui H.-C.T."/>
            <person name="Winkler M.E."/>
        </authorList>
    </citation>
    <scope>NUCLEOTIDE SEQUENCE</scope>
    <source>
        <strain evidence="2">KNB</strain>
    </source>
</reference>
<evidence type="ECO:0000313" key="2">
    <source>
        <dbReference type="EMBL" id="SPS05027.1"/>
    </source>
</evidence>
<protein>
    <submittedName>
        <fullName evidence="2">Uncharacterized protein</fullName>
    </submittedName>
</protein>
<gene>
    <name evidence="2" type="ORF">NITFAB_0616</name>
</gene>
<keyword evidence="1" id="KW-0472">Membrane</keyword>
<keyword evidence="1" id="KW-0812">Transmembrane</keyword>
<organism evidence="2">
    <name type="scientific">Candidatus Nitrotoga fabula</name>
    <dbReference type="NCBI Taxonomy" id="2182327"/>
    <lineage>
        <taxon>Bacteria</taxon>
        <taxon>Pseudomonadati</taxon>
        <taxon>Pseudomonadota</taxon>
        <taxon>Betaproteobacteria</taxon>
        <taxon>Nitrosomonadales</taxon>
        <taxon>Gallionellaceae</taxon>
        <taxon>Candidatus Nitrotoga</taxon>
    </lineage>
</organism>
<dbReference type="AlphaFoldDB" id="A0A2X0QU68"/>
<feature type="transmembrane region" description="Helical" evidence="1">
    <location>
        <begin position="6"/>
        <end position="25"/>
    </location>
</feature>
<evidence type="ECO:0000256" key="1">
    <source>
        <dbReference type="SAM" id="Phobius"/>
    </source>
</evidence>